<dbReference type="EMBL" id="JAHXZN010000001">
    <property type="protein sequence ID" value="MBW6529609.1"/>
    <property type="molecule type" value="Genomic_DNA"/>
</dbReference>
<accession>A0ABS7BJM2</accession>
<reference evidence="2 3" key="1">
    <citation type="submission" date="2021-07" db="EMBL/GenBank/DDBJ databases">
        <title>Sphingomonas sp.</title>
        <authorList>
            <person name="Feng G."/>
            <person name="Li J."/>
            <person name="Pan M."/>
        </authorList>
    </citation>
    <scope>NUCLEOTIDE SEQUENCE [LARGE SCALE GENOMIC DNA]</scope>
    <source>
        <strain evidence="2 3">RRHST34</strain>
    </source>
</reference>
<evidence type="ECO:0000259" key="1">
    <source>
        <dbReference type="Pfam" id="PF21834"/>
    </source>
</evidence>
<gene>
    <name evidence="2" type="ORF">KZ820_02575</name>
</gene>
<organism evidence="2 3">
    <name type="scientific">Sphingomonas citri</name>
    <dbReference type="NCBI Taxonomy" id="2862499"/>
    <lineage>
        <taxon>Bacteria</taxon>
        <taxon>Pseudomonadati</taxon>
        <taxon>Pseudomonadota</taxon>
        <taxon>Alphaproteobacteria</taxon>
        <taxon>Sphingomonadales</taxon>
        <taxon>Sphingomonadaceae</taxon>
        <taxon>Sphingomonas</taxon>
    </lineage>
</organism>
<comment type="caution">
    <text evidence="2">The sequence shown here is derived from an EMBL/GenBank/DDBJ whole genome shotgun (WGS) entry which is preliminary data.</text>
</comment>
<proteinExistence type="predicted"/>
<feature type="domain" description="DUF6894" evidence="1">
    <location>
        <begin position="3"/>
        <end position="66"/>
    </location>
</feature>
<dbReference type="InterPro" id="IPR054189">
    <property type="entry name" value="DUF6894"/>
</dbReference>
<evidence type="ECO:0000313" key="3">
    <source>
        <dbReference type="Proteomes" id="UP000759103"/>
    </source>
</evidence>
<dbReference type="Pfam" id="PF21834">
    <property type="entry name" value="DUF6894"/>
    <property type="match status" value="1"/>
</dbReference>
<keyword evidence="3" id="KW-1185">Reference proteome</keyword>
<evidence type="ECO:0000313" key="2">
    <source>
        <dbReference type="EMBL" id="MBW6529609.1"/>
    </source>
</evidence>
<dbReference type="Proteomes" id="UP000759103">
    <property type="component" value="Unassembled WGS sequence"/>
</dbReference>
<name>A0ABS7BJM2_9SPHN</name>
<protein>
    <recommendedName>
        <fullName evidence="1">DUF6894 domain-containing protein</fullName>
    </recommendedName>
</protein>
<sequence>MALFYFQFAGRERDATGIDCTDVAAARNEAVRRLGGYLSDHPGYAEEGHWRVTVEDSSRRPLLNVIVATVGVRGAPDE</sequence>
<dbReference type="RefSeq" id="WP_219747126.1">
    <property type="nucleotide sequence ID" value="NZ_JAHXZN010000001.1"/>
</dbReference>